<proteinExistence type="predicted"/>
<evidence type="ECO:0000313" key="2">
    <source>
        <dbReference type="Proteomes" id="UP000078468"/>
    </source>
</evidence>
<keyword evidence="1" id="KW-0614">Plasmid</keyword>
<dbReference type="AlphaFoldDB" id="A0A191VAQ0"/>
<dbReference type="EMBL" id="CP015867">
    <property type="protein sequence ID" value="ANJ12106.1"/>
    <property type="molecule type" value="Genomic_DNA"/>
</dbReference>
<sequence length="64" mass="6642">MNKKQIPKDAAGDPAKAGKDGVDSGSSERKEFAKKGCLAAIGGAASAAVREVIRWIREDGGRDV</sequence>
<gene>
    <name evidence="1" type="ORF">Spa2297_34105</name>
</gene>
<name>A0A191VAQ0_9ACTN</name>
<dbReference type="GeneID" id="91310111"/>
<dbReference type="RefSeq" id="WP_064732434.1">
    <property type="nucleotide sequence ID" value="NZ_BMRX01000028.1"/>
</dbReference>
<protein>
    <submittedName>
        <fullName evidence="1">Uncharacterized protein</fullName>
    </submittedName>
</protein>
<accession>A0A191VAQ0</accession>
<dbReference type="KEGG" id="spav:Spa2297_34105"/>
<organism evidence="1 2">
    <name type="scientific">Streptomyces parvulus</name>
    <dbReference type="NCBI Taxonomy" id="146923"/>
    <lineage>
        <taxon>Bacteria</taxon>
        <taxon>Bacillati</taxon>
        <taxon>Actinomycetota</taxon>
        <taxon>Actinomycetes</taxon>
        <taxon>Kitasatosporales</taxon>
        <taxon>Streptomycetaceae</taxon>
        <taxon>Streptomyces</taxon>
    </lineage>
</organism>
<evidence type="ECO:0000313" key="1">
    <source>
        <dbReference type="EMBL" id="ANJ12106.1"/>
    </source>
</evidence>
<reference evidence="1 2" key="1">
    <citation type="submission" date="2016-05" db="EMBL/GenBank/DDBJ databases">
        <title>Non-Contiguous Finished Genome Sequence of Streptomyces parvulus 2297 Integrated Site-Specifically with Actinophage R4.</title>
        <authorList>
            <person name="Nishizawa T."/>
            <person name="Miura T."/>
            <person name="Harada C."/>
            <person name="Guo Y."/>
            <person name="Narisawa K."/>
            <person name="Ohta H."/>
            <person name="Takahashi H."/>
            <person name="Shirai M."/>
        </authorList>
    </citation>
    <scope>NUCLEOTIDE SEQUENCE [LARGE SCALE GENOMIC DNA]</scope>
    <source>
        <strain evidence="1 2">2297</strain>
        <plasmid evidence="2">pspa1</plasmid>
    </source>
</reference>
<geneLocation type="plasmid" evidence="2">
    <name>pspa1</name>
</geneLocation>
<dbReference type="Proteomes" id="UP000078468">
    <property type="component" value="Plasmid pspa1"/>
</dbReference>